<keyword evidence="2" id="KW-0805">Transcription regulation</keyword>
<dbReference type="Gene3D" id="3.40.190.10">
    <property type="entry name" value="Periplasmic binding protein-like II"/>
    <property type="match status" value="2"/>
</dbReference>
<accession>A0ABY1INR4</accession>
<dbReference type="PRINTS" id="PR00039">
    <property type="entry name" value="HTHLYSR"/>
</dbReference>
<dbReference type="EMBL" id="FQZC01000004">
    <property type="protein sequence ID" value="SHJ69380.1"/>
    <property type="molecule type" value="Genomic_DNA"/>
</dbReference>
<keyword evidence="3 6" id="KW-0238">DNA-binding</keyword>
<dbReference type="Pfam" id="PF00126">
    <property type="entry name" value="HTH_1"/>
    <property type="match status" value="1"/>
</dbReference>
<dbReference type="InterPro" id="IPR005119">
    <property type="entry name" value="LysR_subst-bd"/>
</dbReference>
<dbReference type="RefSeq" id="WP_073469366.1">
    <property type="nucleotide sequence ID" value="NZ_FQZC01000004.1"/>
</dbReference>
<dbReference type="InterPro" id="IPR050950">
    <property type="entry name" value="HTH-type_LysR_regulators"/>
</dbReference>
<sequence>MDFRQLRYFVAIADSGTFSRAAETLRISQPSLSQQIRNLEDELGVELLSRHARGVALTELGQQFYDHARRILSGVERAREVMHARKGHPRGRVSVGLPTSAARNLSLPLFRELAVRAPDIELHIVEAMSGYLDDFVQGGRLDVALLYDHRAYDDVAWTEMVVEDLCLFVSSRHPWGRRRQVAFDRVFDMPLVLPGRPHALRTVVERLAARRGMTVDALDCDSLPAIARLVTSEGFGAIMPHFAFLDELARNEMVALEICDPTPSWRLSVVVSQRTVNPRGSEAVARALGDVIARLVGDGTWRASLSQPAIPALAPRTPATGDRRQPQV</sequence>
<dbReference type="PROSITE" id="PS50931">
    <property type="entry name" value="HTH_LYSR"/>
    <property type="match status" value="1"/>
</dbReference>
<dbReference type="Gene3D" id="1.10.10.10">
    <property type="entry name" value="Winged helix-like DNA-binding domain superfamily/Winged helix DNA-binding domain"/>
    <property type="match status" value="1"/>
</dbReference>
<organism evidence="6 7">
    <name type="scientific">Aureimonas altamirensis DSM 21988</name>
    <dbReference type="NCBI Taxonomy" id="1121026"/>
    <lineage>
        <taxon>Bacteria</taxon>
        <taxon>Pseudomonadati</taxon>
        <taxon>Pseudomonadota</taxon>
        <taxon>Alphaproteobacteria</taxon>
        <taxon>Hyphomicrobiales</taxon>
        <taxon>Aurantimonadaceae</taxon>
        <taxon>Aureimonas</taxon>
    </lineage>
</organism>
<evidence type="ECO:0000313" key="7">
    <source>
        <dbReference type="Proteomes" id="UP000184290"/>
    </source>
</evidence>
<proteinExistence type="inferred from homology"/>
<comment type="caution">
    <text evidence="6">The sequence shown here is derived from an EMBL/GenBank/DDBJ whole genome shotgun (WGS) entry which is preliminary data.</text>
</comment>
<dbReference type="InterPro" id="IPR036390">
    <property type="entry name" value="WH_DNA-bd_sf"/>
</dbReference>
<comment type="similarity">
    <text evidence="1">Belongs to the LysR transcriptional regulatory family.</text>
</comment>
<name>A0ABY1INR4_9HYPH</name>
<gene>
    <name evidence="6" type="ORF">SAMN02745911_3026</name>
</gene>
<protein>
    <submittedName>
        <fullName evidence="6">DNA-binding transcriptional regulator, LysR family</fullName>
    </submittedName>
</protein>
<dbReference type="PANTHER" id="PTHR30419:SF8">
    <property type="entry name" value="NITROGEN ASSIMILATION TRANSCRIPTIONAL ACTIVATOR-RELATED"/>
    <property type="match status" value="1"/>
</dbReference>
<dbReference type="Pfam" id="PF03466">
    <property type="entry name" value="LysR_substrate"/>
    <property type="match status" value="1"/>
</dbReference>
<dbReference type="InterPro" id="IPR000847">
    <property type="entry name" value="LysR_HTH_N"/>
</dbReference>
<dbReference type="PANTHER" id="PTHR30419">
    <property type="entry name" value="HTH-TYPE TRANSCRIPTIONAL REGULATOR YBHD"/>
    <property type="match status" value="1"/>
</dbReference>
<dbReference type="SUPFAM" id="SSF53850">
    <property type="entry name" value="Periplasmic binding protein-like II"/>
    <property type="match status" value="1"/>
</dbReference>
<dbReference type="Proteomes" id="UP000184290">
    <property type="component" value="Unassembled WGS sequence"/>
</dbReference>
<keyword evidence="7" id="KW-1185">Reference proteome</keyword>
<evidence type="ECO:0000256" key="3">
    <source>
        <dbReference type="ARBA" id="ARBA00023125"/>
    </source>
</evidence>
<feature type="domain" description="HTH lysR-type" evidence="5">
    <location>
        <begin position="1"/>
        <end position="58"/>
    </location>
</feature>
<reference evidence="6 7" key="1">
    <citation type="submission" date="2016-11" db="EMBL/GenBank/DDBJ databases">
        <authorList>
            <person name="Varghese N."/>
            <person name="Submissions S."/>
        </authorList>
    </citation>
    <scope>NUCLEOTIDE SEQUENCE [LARGE SCALE GENOMIC DNA]</scope>
    <source>
        <strain evidence="6 7">DSM 21988</strain>
    </source>
</reference>
<keyword evidence="4" id="KW-0804">Transcription</keyword>
<dbReference type="GO" id="GO:0003677">
    <property type="term" value="F:DNA binding"/>
    <property type="evidence" value="ECO:0007669"/>
    <property type="project" value="UniProtKB-KW"/>
</dbReference>
<evidence type="ECO:0000256" key="2">
    <source>
        <dbReference type="ARBA" id="ARBA00023015"/>
    </source>
</evidence>
<evidence type="ECO:0000313" key="6">
    <source>
        <dbReference type="EMBL" id="SHJ69380.1"/>
    </source>
</evidence>
<evidence type="ECO:0000256" key="4">
    <source>
        <dbReference type="ARBA" id="ARBA00023163"/>
    </source>
</evidence>
<dbReference type="InterPro" id="IPR036388">
    <property type="entry name" value="WH-like_DNA-bd_sf"/>
</dbReference>
<dbReference type="SUPFAM" id="SSF46785">
    <property type="entry name" value="Winged helix' DNA-binding domain"/>
    <property type="match status" value="1"/>
</dbReference>
<evidence type="ECO:0000259" key="5">
    <source>
        <dbReference type="PROSITE" id="PS50931"/>
    </source>
</evidence>
<evidence type="ECO:0000256" key="1">
    <source>
        <dbReference type="ARBA" id="ARBA00009437"/>
    </source>
</evidence>